<gene>
    <name evidence="3" type="ORF">R3Q59_31310</name>
</gene>
<name>A0ABU4CNE1_RHOJO</name>
<dbReference type="Proteomes" id="UP001185737">
    <property type="component" value="Unassembled WGS sequence"/>
</dbReference>
<comment type="caution">
    <text evidence="3">The sequence shown here is derived from an EMBL/GenBank/DDBJ whole genome shotgun (WGS) entry which is preliminary data.</text>
</comment>
<proteinExistence type="predicted"/>
<keyword evidence="1" id="KW-0560">Oxidoreductase</keyword>
<organism evidence="3 4">
    <name type="scientific">Rhodococcus jostii</name>
    <dbReference type="NCBI Taxonomy" id="132919"/>
    <lineage>
        <taxon>Bacteria</taxon>
        <taxon>Bacillati</taxon>
        <taxon>Actinomycetota</taxon>
        <taxon>Actinomycetes</taxon>
        <taxon>Mycobacteriales</taxon>
        <taxon>Nocardiaceae</taxon>
        <taxon>Rhodococcus</taxon>
    </lineage>
</organism>
<evidence type="ECO:0000259" key="2">
    <source>
        <dbReference type="Pfam" id="PF01494"/>
    </source>
</evidence>
<dbReference type="PANTHER" id="PTHR43476:SF3">
    <property type="entry name" value="FAD-BINDING MONOOXYGENASE"/>
    <property type="match status" value="1"/>
</dbReference>
<accession>A0ABU4CNE1</accession>
<dbReference type="InterPro" id="IPR036188">
    <property type="entry name" value="FAD/NAD-bd_sf"/>
</dbReference>
<evidence type="ECO:0000313" key="4">
    <source>
        <dbReference type="Proteomes" id="UP001185737"/>
    </source>
</evidence>
<dbReference type="Gene3D" id="3.40.30.120">
    <property type="match status" value="1"/>
</dbReference>
<dbReference type="InterPro" id="IPR002938">
    <property type="entry name" value="FAD-bd"/>
</dbReference>
<sequence>MAPHLPRATRSSSAMRERYRHLTALITFTRGLDVTPQSFDVAIIGYGPVGVTAANLLGQMGLDVVVVERDADIYNRARAISTDEEVLRIWQQIGLAERLKEDMLSDRPINFVDHRGVSFLSFVPKHRGHGHPPQLFIYQPALEKVLRDGVDRFPNVEVLLEHECLRVRQDADHVELMLADLRTDEFTRLRASYVIAADGGSSSTRGQLGIGFEGKTYEDRWVVIDTEVVKEWPTHDRLRFHCDPARPAVDCPTPLGHHRWEFPVLPGEDEKELVSPAAVWRLLERQGVTEAEVKVLRAVVYSHHVRFADRWRVGRIFLAGDAAHVMPPWIGEGMASGVRDVANLCWKLHAVLTGSLPESLLDSYAEERKPHVREMTSRAVFFGRVITERRRVITALRNPAFRFGDKLPRLGTYMREFGWFPKSHFATGFRSRITHAALGWQIPQPWVLSETGRRERLDDVTGNQWALLHVGQSHAFHDWTEAGVAAFELKPSGSSAAPQRVVDLDGSLLVWMKAKGATAVVVRPDGYVYAAAGAGKKLPPPPAELHAATRLRVMPDTATQGLSITHLHSHFAEGTS</sequence>
<dbReference type="EMBL" id="JAWLKA010000022">
    <property type="protein sequence ID" value="MDV6284973.1"/>
    <property type="molecule type" value="Genomic_DNA"/>
</dbReference>
<dbReference type="Gene3D" id="3.30.70.2450">
    <property type="match status" value="1"/>
</dbReference>
<dbReference type="PRINTS" id="PR00420">
    <property type="entry name" value="RNGMNOXGNASE"/>
</dbReference>
<evidence type="ECO:0000256" key="1">
    <source>
        <dbReference type="ARBA" id="ARBA00023002"/>
    </source>
</evidence>
<evidence type="ECO:0000313" key="3">
    <source>
        <dbReference type="EMBL" id="MDV6284973.1"/>
    </source>
</evidence>
<dbReference type="NCBIfam" id="NF004829">
    <property type="entry name" value="PRK06183.1-3"/>
    <property type="match status" value="1"/>
</dbReference>
<dbReference type="InterPro" id="IPR050631">
    <property type="entry name" value="PheA/TfdB_FAD_monoxygenase"/>
</dbReference>
<protein>
    <submittedName>
        <fullName evidence="3">Bifunctional 3-(3-hydroxy-phenyl)propionate/3-hydroxycinnamic acid hydroxylase</fullName>
    </submittedName>
</protein>
<keyword evidence="4" id="KW-1185">Reference proteome</keyword>
<reference evidence="3 4" key="1">
    <citation type="submission" date="2023-10" db="EMBL/GenBank/DDBJ databases">
        <title>Development of a sustainable strategy for remediation of hydrocarbon-contaminated territories based on the waste exchange concept.</title>
        <authorList>
            <person name="Krivoruchko A."/>
        </authorList>
    </citation>
    <scope>NUCLEOTIDE SEQUENCE [LARGE SCALE GENOMIC DNA]</scope>
    <source>
        <strain evidence="3 4">IEGM 60</strain>
    </source>
</reference>
<dbReference type="Gene3D" id="3.50.50.60">
    <property type="entry name" value="FAD/NAD(P)-binding domain"/>
    <property type="match status" value="1"/>
</dbReference>
<dbReference type="PANTHER" id="PTHR43476">
    <property type="entry name" value="3-(3-HYDROXY-PHENYL)PROPIONATE/3-HYDROXYCINNAMIC ACID HYDROXYLASE"/>
    <property type="match status" value="1"/>
</dbReference>
<dbReference type="SUPFAM" id="SSF51905">
    <property type="entry name" value="FAD/NAD(P)-binding domain"/>
    <property type="match status" value="1"/>
</dbReference>
<dbReference type="Pfam" id="PF01494">
    <property type="entry name" value="FAD_binding_3"/>
    <property type="match status" value="1"/>
</dbReference>
<feature type="domain" description="FAD-binding" evidence="2">
    <location>
        <begin position="39"/>
        <end position="378"/>
    </location>
</feature>
<dbReference type="RefSeq" id="WP_317570646.1">
    <property type="nucleotide sequence ID" value="NZ_JAWLKA010000022.1"/>
</dbReference>